<sequence length="854" mass="96507">MGRVPYKMEHMECRILNAKEARDKDIVLVHTKGHINLIKQIGSEKFSRRKRTLEEFNSIYFNEGSSEAAYLAAGSVIEVAEKVAEGELDSAFAIVMPPGHHAEEDEPMGFCLFNNVGIATSYLLNERVDLGIKKILIVDWDVHHGNGTQKMFWKDPRVLFFSVHRHESGSFYPGGEDGSHVMIGEGHGAGYNINVPWENAGCDDADYLAVWDNILVPIAKEFCPDLIMISAGFDAAIVDPLGECCVSPYGYSMILHKLMELVGGRIVMALEGGYDLDSTAKSVLACIEVLLQKKPILGTSEANPSESTWRVIQSVRDELSAFWPTLAEKLPKKVTMKRNPYIQEAMLVQTRSQFRKKNCEMDYKTFLQYNRRTVRSTISHRRKQVAGEKNVKMNAAAAVERKEDNEMTDALQLNDATAATLKSPMVTHEENEQMNVVAAAAEKNDDERTNDMQMNDVAALEKNHDDERIDDAQMIDVAAAPERFCPNDKKKEIAKKKEKSKSAANTRCSFGDMYKLMTLIKADDAKKNALKGTIFEHYLDISERKIAVSLLVAMIENFDVDRKAFKIGNSCISFCMKEVQYCLGFDCVGEDVKVSEIEKGPSPLFLNKYFPGLKLTRMDRKKALELVENFPTEIEGWKDDFLRLCICYMFSVFFFTGCNVFMSFWPLDFFGRSMDEFSRYNWGKAIYNYLLVSIEHFTKSYKKKPSPYLKGCLPLLETLAFRRLALKCVKNDVISRAAIITYAESDIRSLEKLSAVLRTMSPKSINKCDGCVPADNVVGESSKQMTVGDSCDTPLHLLHLLLNKVMECKTCGDAITQFLQDLIPAYVDMIDQDLHTSSGKLLEFLRRNFHNHFS</sequence>
<name>A0A314L318_NICAT</name>
<dbReference type="GeneID" id="109243171"/>
<dbReference type="AlphaFoldDB" id="A0A314L318"/>
<dbReference type="GO" id="GO:0005737">
    <property type="term" value="C:cytoplasm"/>
    <property type="evidence" value="ECO:0007669"/>
    <property type="project" value="TreeGrafter"/>
</dbReference>
<dbReference type="KEGG" id="nau:109243171"/>
<dbReference type="InterPro" id="IPR000286">
    <property type="entry name" value="HDACs"/>
</dbReference>
<dbReference type="Gene3D" id="3.40.800.20">
    <property type="entry name" value="Histone deacetylase domain"/>
    <property type="match status" value="1"/>
</dbReference>
<dbReference type="PANTHER" id="PTHR10625:SF25">
    <property type="entry name" value="HISTONE DEACETYLASE 18-RELATED"/>
    <property type="match status" value="1"/>
</dbReference>
<dbReference type="GO" id="GO:0040029">
    <property type="term" value="P:epigenetic regulation of gene expression"/>
    <property type="evidence" value="ECO:0007669"/>
    <property type="project" value="TreeGrafter"/>
</dbReference>
<gene>
    <name evidence="5" type="primary">HDA5_0</name>
    <name evidence="5" type="ORF">A4A49_02646</name>
</gene>
<dbReference type="InterPro" id="IPR023696">
    <property type="entry name" value="Ureohydrolase_dom_sf"/>
</dbReference>
<dbReference type="GO" id="GO:0000118">
    <property type="term" value="C:histone deacetylase complex"/>
    <property type="evidence" value="ECO:0007669"/>
    <property type="project" value="TreeGrafter"/>
</dbReference>
<dbReference type="SUPFAM" id="SSF52768">
    <property type="entry name" value="Arginase/deacetylase"/>
    <property type="match status" value="1"/>
</dbReference>
<reference evidence="5" key="1">
    <citation type="submission" date="2016-11" db="EMBL/GenBank/DDBJ databases">
        <title>The genome of Nicotiana attenuata.</title>
        <authorList>
            <person name="Xu S."/>
            <person name="Brockmoeller T."/>
            <person name="Gaquerel E."/>
            <person name="Navarro A."/>
            <person name="Kuhl H."/>
            <person name="Gase K."/>
            <person name="Ling Z."/>
            <person name="Zhou W."/>
            <person name="Kreitzer C."/>
            <person name="Stanke M."/>
            <person name="Tang H."/>
            <person name="Lyons E."/>
            <person name="Pandey P."/>
            <person name="Pandey S.P."/>
            <person name="Timmermann B."/>
            <person name="Baldwin I.T."/>
        </authorList>
    </citation>
    <scope>NUCLEOTIDE SEQUENCE [LARGE SCALE GENOMIC DNA]</scope>
    <source>
        <strain evidence="5">UT</strain>
    </source>
</reference>
<keyword evidence="6" id="KW-1185">Reference proteome</keyword>
<dbReference type="GO" id="GO:0004407">
    <property type="term" value="F:histone deacetylase activity"/>
    <property type="evidence" value="ECO:0007669"/>
    <property type="project" value="TreeGrafter"/>
</dbReference>
<evidence type="ECO:0000256" key="3">
    <source>
        <dbReference type="ARBA" id="ARBA00022853"/>
    </source>
</evidence>
<comment type="caution">
    <text evidence="5">The sequence shown here is derived from an EMBL/GenBank/DDBJ whole genome shotgun (WGS) entry which is preliminary data.</text>
</comment>
<evidence type="ECO:0000259" key="4">
    <source>
        <dbReference type="Pfam" id="PF00850"/>
    </source>
</evidence>
<protein>
    <submittedName>
        <fullName evidence="5">Histone deacetylase 5</fullName>
    </submittedName>
</protein>
<keyword evidence="3" id="KW-0156">Chromatin regulator</keyword>
<dbReference type="OrthoDB" id="424012at2759"/>
<organism evidence="5 6">
    <name type="scientific">Nicotiana attenuata</name>
    <name type="common">Coyote tobacco</name>
    <dbReference type="NCBI Taxonomy" id="49451"/>
    <lineage>
        <taxon>Eukaryota</taxon>
        <taxon>Viridiplantae</taxon>
        <taxon>Streptophyta</taxon>
        <taxon>Embryophyta</taxon>
        <taxon>Tracheophyta</taxon>
        <taxon>Spermatophyta</taxon>
        <taxon>Magnoliopsida</taxon>
        <taxon>eudicotyledons</taxon>
        <taxon>Gunneridae</taxon>
        <taxon>Pentapetalae</taxon>
        <taxon>asterids</taxon>
        <taxon>lamiids</taxon>
        <taxon>Solanales</taxon>
        <taxon>Solanaceae</taxon>
        <taxon>Nicotianoideae</taxon>
        <taxon>Nicotianeae</taxon>
        <taxon>Nicotiana</taxon>
    </lineage>
</organism>
<evidence type="ECO:0000313" key="6">
    <source>
        <dbReference type="Proteomes" id="UP000187609"/>
    </source>
</evidence>
<dbReference type="PRINTS" id="PR01270">
    <property type="entry name" value="HDASUPER"/>
</dbReference>
<dbReference type="STRING" id="49451.A0A314L318"/>
<dbReference type="Pfam" id="PF00850">
    <property type="entry name" value="Hist_deacetyl"/>
    <property type="match status" value="1"/>
</dbReference>
<evidence type="ECO:0000313" key="5">
    <source>
        <dbReference type="EMBL" id="OIT35587.1"/>
    </source>
</evidence>
<dbReference type="EMBL" id="MJEQ01000539">
    <property type="protein sequence ID" value="OIT35587.1"/>
    <property type="molecule type" value="Genomic_DNA"/>
</dbReference>
<dbReference type="InterPro" id="IPR023801">
    <property type="entry name" value="His_deacetylse_dom"/>
</dbReference>
<comment type="cofactor">
    <cofactor evidence="1">
        <name>Zn(2+)</name>
        <dbReference type="ChEBI" id="CHEBI:29105"/>
    </cofactor>
</comment>
<dbReference type="InterPro" id="IPR037138">
    <property type="entry name" value="His_deacetylse_dom_sf"/>
</dbReference>
<dbReference type="SMR" id="A0A314L318"/>
<accession>A0A314L318</accession>
<evidence type="ECO:0000256" key="2">
    <source>
        <dbReference type="ARBA" id="ARBA00022491"/>
    </source>
</evidence>
<evidence type="ECO:0000256" key="1">
    <source>
        <dbReference type="ARBA" id="ARBA00001947"/>
    </source>
</evidence>
<feature type="domain" description="Histone deacetylase" evidence="4">
    <location>
        <begin position="13"/>
        <end position="289"/>
    </location>
</feature>
<dbReference type="Gramene" id="OIT35587">
    <property type="protein sequence ID" value="OIT35587"/>
    <property type="gene ID" value="A4A49_02646"/>
</dbReference>
<dbReference type="Proteomes" id="UP000187609">
    <property type="component" value="Unassembled WGS sequence"/>
</dbReference>
<dbReference type="PANTHER" id="PTHR10625">
    <property type="entry name" value="HISTONE DEACETYLASE HDAC1-RELATED"/>
    <property type="match status" value="1"/>
</dbReference>
<keyword evidence="2" id="KW-0678">Repressor</keyword>
<proteinExistence type="predicted"/>